<sequence>MGNRRRSSFRTVTVSGEGLPELLGQPLLVFSRLSGIESINSPICV</sequence>
<protein>
    <submittedName>
        <fullName evidence="1">Uncharacterized protein</fullName>
    </submittedName>
</protein>
<organism evidence="1">
    <name type="scientific">Cupriavidus necator</name>
    <name type="common">Alcaligenes eutrophus</name>
    <name type="synonym">Ralstonia eutropha</name>
    <dbReference type="NCBI Taxonomy" id="106590"/>
    <lineage>
        <taxon>Bacteria</taxon>
        <taxon>Pseudomonadati</taxon>
        <taxon>Pseudomonadota</taxon>
        <taxon>Betaproteobacteria</taxon>
        <taxon>Burkholderiales</taxon>
        <taxon>Burkholderiaceae</taxon>
        <taxon>Cupriavidus</taxon>
    </lineage>
</organism>
<dbReference type="AlphaFoldDB" id="A0A1K0IA31"/>
<accession>A0A1K0IA31</accession>
<name>A0A1K0IA31_CUPNE</name>
<evidence type="ECO:0000313" key="1">
    <source>
        <dbReference type="EMBL" id="SCU74011.1"/>
    </source>
</evidence>
<gene>
    <name evidence="1" type="ORF">CNECB9_1490001</name>
</gene>
<proteinExistence type="predicted"/>
<reference evidence="1" key="1">
    <citation type="submission" date="2016-09" db="EMBL/GenBank/DDBJ databases">
        <authorList>
            <person name="Capua I."/>
            <person name="De Benedictis P."/>
            <person name="Joannis T."/>
            <person name="Lombin L.H."/>
            <person name="Cattoli G."/>
        </authorList>
    </citation>
    <scope>NUCLEOTIDE SEQUENCE</scope>
    <source>
        <strain evidence="1">B9</strain>
    </source>
</reference>
<dbReference type="EMBL" id="FMSH01000056">
    <property type="protein sequence ID" value="SCU74011.1"/>
    <property type="molecule type" value="Genomic_DNA"/>
</dbReference>